<keyword evidence="1" id="KW-0812">Transmembrane</keyword>
<dbReference type="EMBL" id="NOWC01000006">
    <property type="protein sequence ID" value="OZS75307.1"/>
    <property type="molecule type" value="Genomic_DNA"/>
</dbReference>
<evidence type="ECO:0000256" key="1">
    <source>
        <dbReference type="SAM" id="Phobius"/>
    </source>
</evidence>
<keyword evidence="1" id="KW-0472">Membrane</keyword>
<dbReference type="AlphaFoldDB" id="A0A264VWU9"/>
<protein>
    <submittedName>
        <fullName evidence="3">Uncharacterized protein</fullName>
    </submittedName>
</protein>
<evidence type="ECO:0000313" key="3">
    <source>
        <dbReference type="EMBL" id="OZS75307.1"/>
    </source>
</evidence>
<dbReference type="GeneID" id="92275365"/>
<accession>A0A264VWU9</accession>
<dbReference type="EMBL" id="CAHPSF010000001">
    <property type="protein sequence ID" value="CAB5666292.1"/>
    <property type="molecule type" value="Genomic_DNA"/>
</dbReference>
<evidence type="ECO:0000313" key="4">
    <source>
        <dbReference type="Proteomes" id="UP000216001"/>
    </source>
</evidence>
<gene>
    <name evidence="3" type="ORF">CHI95_07330</name>
    <name evidence="2" type="ORF">GHA_00501</name>
</gene>
<keyword evidence="1" id="KW-1133">Transmembrane helix</keyword>
<sequence length="143" mass="16133">MKKHLLWISISINIILAIALITVIYSFLNMKNQVMTIVEQAKSGKYIEQVQQHTKQLIPNTLNELKILETGGNSCDQFYQKVDVVIEYLHNNPEIIGAQTYTEQLSSVKMAIDKTPIVLKNKACKSGVSSINYIIEALQPDEP</sequence>
<reference evidence="3 4" key="1">
    <citation type="submission" date="2017-07" db="EMBL/GenBank/DDBJ databases">
        <title>blaIMP-27 on transferable plasmids in Proteus mirabilis and Providencia rettgeri.</title>
        <authorList>
            <person name="Potter R."/>
        </authorList>
    </citation>
    <scope>NUCLEOTIDE SEQUENCE [LARGE SCALE GENOMIC DNA]</scope>
    <source>
        <strain evidence="3 4">PR1</strain>
    </source>
</reference>
<dbReference type="Proteomes" id="UP000834611">
    <property type="component" value="Unassembled WGS sequence"/>
</dbReference>
<organism evidence="3 4">
    <name type="scientific">Providencia rettgeri</name>
    <dbReference type="NCBI Taxonomy" id="587"/>
    <lineage>
        <taxon>Bacteria</taxon>
        <taxon>Pseudomonadati</taxon>
        <taxon>Pseudomonadota</taxon>
        <taxon>Gammaproteobacteria</taxon>
        <taxon>Enterobacterales</taxon>
        <taxon>Morganellaceae</taxon>
        <taxon>Providencia</taxon>
    </lineage>
</organism>
<name>A0A264VWU9_PRORE</name>
<evidence type="ECO:0000313" key="2">
    <source>
        <dbReference type="EMBL" id="CAB5666292.1"/>
    </source>
</evidence>
<reference evidence="2" key="2">
    <citation type="submission" date="2020-05" db="EMBL/GenBank/DDBJ databases">
        <authorList>
            <person name="Delgado-Blas J."/>
        </authorList>
    </citation>
    <scope>NUCLEOTIDE SEQUENCE</scope>
    <source>
        <strain evidence="2">BB1453</strain>
    </source>
</reference>
<feature type="transmembrane region" description="Helical" evidence="1">
    <location>
        <begin position="6"/>
        <end position="28"/>
    </location>
</feature>
<dbReference type="RefSeq" id="WP_094961226.1">
    <property type="nucleotide sequence ID" value="NZ_ABDWLN020000041.1"/>
</dbReference>
<proteinExistence type="predicted"/>
<dbReference type="Proteomes" id="UP000216001">
    <property type="component" value="Unassembled WGS sequence"/>
</dbReference>
<comment type="caution">
    <text evidence="3">The sequence shown here is derived from an EMBL/GenBank/DDBJ whole genome shotgun (WGS) entry which is preliminary data.</text>
</comment>